<dbReference type="STRING" id="1703345.A3860_13440"/>
<evidence type="ECO:0000256" key="1">
    <source>
        <dbReference type="SAM" id="Phobius"/>
    </source>
</evidence>
<sequence>MFSKLGQYSLYPVLLPVFFVLHGCLENYGFISPGEGLLLAIIYTAGALVLGGTGWMLFRNIPKAALFAFMLMAVYFFFGAIHDFLKEHAGSFFSSYVVLLSAFLILLIVVIVYLKKRNSPFKRLTAFLNLLFIVYILIGAGDLIAKTFRHSDYALSVYPFAKNNTARARYKQCPDCHKPDIYFLLMDGYASTVALAKWYQYQNNLDSFLLRKKFSIQANSRSNYNFTPFSMASILNMSYLQGIANPKNVTVNEYANCEVLIRNNEVINRLSAAGYDIVNYSVFNLAGHPSVARQDFLPLNTRLITERTLFACIRKDIGWKLAKWYPFKWFWSSDIMQDNRNNQSFIELVKTSAATKSAKPRFVYGHFFMPHSPYYYDKNGQLKDIATITTESLSNPIPAYLEYVTYVNGRIREMITAIQQQNPSAVIILMGDHGNRDVTSEAFPVRYFQNLNAVYYPDNDYKLLYDSISGVNQFRVVLNKLLKQDLPLLPDSSIYLLDKGTAPHMK</sequence>
<feature type="domain" description="Sulfatase N-terminal" evidence="2">
    <location>
        <begin position="329"/>
        <end position="435"/>
    </location>
</feature>
<comment type="caution">
    <text evidence="3">The sequence shown here is derived from an EMBL/GenBank/DDBJ whole genome shotgun (WGS) entry which is preliminary data.</text>
</comment>
<proteinExistence type="predicted"/>
<accession>A0A1V9G7N6</accession>
<gene>
    <name evidence="3" type="ORF">A3860_13440</name>
</gene>
<feature type="transmembrane region" description="Helical" evidence="1">
    <location>
        <begin position="126"/>
        <end position="145"/>
    </location>
</feature>
<keyword evidence="4" id="KW-1185">Reference proteome</keyword>
<dbReference type="Proteomes" id="UP000192796">
    <property type="component" value="Unassembled WGS sequence"/>
</dbReference>
<name>A0A1V9G7N6_9BACT</name>
<dbReference type="EMBL" id="LVYD01000002">
    <property type="protein sequence ID" value="OQP66488.1"/>
    <property type="molecule type" value="Genomic_DNA"/>
</dbReference>
<dbReference type="InterPro" id="IPR017850">
    <property type="entry name" value="Alkaline_phosphatase_core_sf"/>
</dbReference>
<keyword evidence="1" id="KW-0472">Membrane</keyword>
<feature type="transmembrane region" description="Helical" evidence="1">
    <location>
        <begin position="12"/>
        <end position="31"/>
    </location>
</feature>
<dbReference type="SUPFAM" id="SSF53649">
    <property type="entry name" value="Alkaline phosphatase-like"/>
    <property type="match status" value="1"/>
</dbReference>
<protein>
    <recommendedName>
        <fullName evidence="2">Sulfatase N-terminal domain-containing protein</fullName>
    </recommendedName>
</protein>
<feature type="transmembrane region" description="Helical" evidence="1">
    <location>
        <begin position="37"/>
        <end position="57"/>
    </location>
</feature>
<evidence type="ECO:0000313" key="4">
    <source>
        <dbReference type="Proteomes" id="UP000192796"/>
    </source>
</evidence>
<keyword evidence="1" id="KW-1133">Transmembrane helix</keyword>
<dbReference type="InterPro" id="IPR000917">
    <property type="entry name" value="Sulfatase_N"/>
</dbReference>
<dbReference type="AlphaFoldDB" id="A0A1V9G7N6"/>
<feature type="transmembrane region" description="Helical" evidence="1">
    <location>
        <begin position="64"/>
        <end position="81"/>
    </location>
</feature>
<reference evidence="3 4" key="1">
    <citation type="submission" date="2016-03" db="EMBL/GenBank/DDBJ databases">
        <title>Niastella vici sp. nov., isolated from farmland soil.</title>
        <authorList>
            <person name="Chen L."/>
            <person name="Wang D."/>
            <person name="Yang S."/>
            <person name="Wang G."/>
        </authorList>
    </citation>
    <scope>NUCLEOTIDE SEQUENCE [LARGE SCALE GENOMIC DNA]</scope>
    <source>
        <strain evidence="3 4">DJ57</strain>
    </source>
</reference>
<organism evidence="3 4">
    <name type="scientific">Niastella vici</name>
    <dbReference type="NCBI Taxonomy" id="1703345"/>
    <lineage>
        <taxon>Bacteria</taxon>
        <taxon>Pseudomonadati</taxon>
        <taxon>Bacteroidota</taxon>
        <taxon>Chitinophagia</taxon>
        <taxon>Chitinophagales</taxon>
        <taxon>Chitinophagaceae</taxon>
        <taxon>Niastella</taxon>
    </lineage>
</organism>
<dbReference type="Pfam" id="PF00884">
    <property type="entry name" value="Sulfatase"/>
    <property type="match status" value="1"/>
</dbReference>
<keyword evidence="1" id="KW-0812">Transmembrane</keyword>
<evidence type="ECO:0000313" key="3">
    <source>
        <dbReference type="EMBL" id="OQP66488.1"/>
    </source>
</evidence>
<dbReference type="OrthoDB" id="681113at2"/>
<evidence type="ECO:0000259" key="2">
    <source>
        <dbReference type="Pfam" id="PF00884"/>
    </source>
</evidence>
<dbReference type="Gene3D" id="3.40.720.10">
    <property type="entry name" value="Alkaline Phosphatase, subunit A"/>
    <property type="match status" value="1"/>
</dbReference>
<dbReference type="RefSeq" id="WP_081145428.1">
    <property type="nucleotide sequence ID" value="NZ_LVYD01000002.1"/>
</dbReference>
<feature type="transmembrane region" description="Helical" evidence="1">
    <location>
        <begin position="93"/>
        <end position="114"/>
    </location>
</feature>